<organism evidence="2">
    <name type="scientific">viral metagenome</name>
    <dbReference type="NCBI Taxonomy" id="1070528"/>
    <lineage>
        <taxon>unclassified sequences</taxon>
        <taxon>metagenomes</taxon>
        <taxon>organismal metagenomes</taxon>
    </lineage>
</organism>
<keyword evidence="1" id="KW-0472">Membrane</keyword>
<feature type="transmembrane region" description="Helical" evidence="1">
    <location>
        <begin position="6"/>
        <end position="24"/>
    </location>
</feature>
<keyword evidence="1" id="KW-1133">Transmembrane helix</keyword>
<evidence type="ECO:0008006" key="3">
    <source>
        <dbReference type="Google" id="ProtNLM"/>
    </source>
</evidence>
<accession>A0A6C0JJF0</accession>
<sequence>MNLLYSFITIFIVLLFIYIAFRMFKKSNKKVIEYKDSATNDGETNSIFNSPSQIELESLKKPDLVTIQNVSDIFKDLTLRQYCIKASYNTALTGNYVNLDMIKYVINRGCRFLDFEVFFIGEISVDEKGVSTTNYTARVAYSTDNTFTTINTENSLLFDDVLTTVINYSFSNPTPNVKDPMFINLRIKSNNTDIYKHVASSLNNIARTKIYCDLTSELTPPPAVKIDKITRFSDIMGKLIVCIDKTIVRNYKDYIHCDENVRNCYDLDDYTNIETGSEELNLLRYNEVMDQCTIPINIANDDLTTDIKTMKFVVPNTKNDFSANPNYNDFVLKYSCQDVAYRFYKRDVELDLYENFFNDNNSAFVPLSVAISYFKKMND</sequence>
<proteinExistence type="predicted"/>
<keyword evidence="1" id="KW-0812">Transmembrane</keyword>
<dbReference type="InterPro" id="IPR017946">
    <property type="entry name" value="PLC-like_Pdiesterase_TIM-brl"/>
</dbReference>
<evidence type="ECO:0000313" key="2">
    <source>
        <dbReference type="EMBL" id="QHU03908.1"/>
    </source>
</evidence>
<dbReference type="Gene3D" id="3.20.20.190">
    <property type="entry name" value="Phosphatidylinositol (PI) phosphodiesterase"/>
    <property type="match status" value="1"/>
</dbReference>
<dbReference type="SUPFAM" id="SSF51695">
    <property type="entry name" value="PLC-like phosphodiesterases"/>
    <property type="match status" value="1"/>
</dbReference>
<dbReference type="EMBL" id="MN740389">
    <property type="protein sequence ID" value="QHU03908.1"/>
    <property type="molecule type" value="Genomic_DNA"/>
</dbReference>
<dbReference type="GO" id="GO:0006629">
    <property type="term" value="P:lipid metabolic process"/>
    <property type="evidence" value="ECO:0007669"/>
    <property type="project" value="InterPro"/>
</dbReference>
<name>A0A6C0JJF0_9ZZZZ</name>
<dbReference type="AlphaFoldDB" id="A0A6C0JJF0"/>
<reference evidence="2" key="1">
    <citation type="journal article" date="2020" name="Nature">
        <title>Giant virus diversity and host interactions through global metagenomics.</title>
        <authorList>
            <person name="Schulz F."/>
            <person name="Roux S."/>
            <person name="Paez-Espino D."/>
            <person name="Jungbluth S."/>
            <person name="Walsh D.A."/>
            <person name="Denef V.J."/>
            <person name="McMahon K.D."/>
            <person name="Konstantinidis K.T."/>
            <person name="Eloe-Fadrosh E.A."/>
            <person name="Kyrpides N.C."/>
            <person name="Woyke T."/>
        </authorList>
    </citation>
    <scope>NUCLEOTIDE SEQUENCE</scope>
    <source>
        <strain evidence="2">GVMAG-M-3300027708-20</strain>
    </source>
</reference>
<evidence type="ECO:0000256" key="1">
    <source>
        <dbReference type="SAM" id="Phobius"/>
    </source>
</evidence>
<dbReference type="GO" id="GO:0008081">
    <property type="term" value="F:phosphoric diester hydrolase activity"/>
    <property type="evidence" value="ECO:0007669"/>
    <property type="project" value="InterPro"/>
</dbReference>
<protein>
    <recommendedName>
        <fullName evidence="3">Phosphatidylinositol-specific phospholipase C X domain-containing protein</fullName>
    </recommendedName>
</protein>